<dbReference type="RefSeq" id="WP_058503678.1">
    <property type="nucleotide sequence ID" value="NZ_CAAAIF010000021.1"/>
</dbReference>
<reference evidence="2 3" key="1">
    <citation type="submission" date="2015-11" db="EMBL/GenBank/DDBJ databases">
        <title>Genomic analysis of 38 Legionella species identifies large and diverse effector repertoires.</title>
        <authorList>
            <person name="Burstein D."/>
            <person name="Amaro F."/>
            <person name="Zusman T."/>
            <person name="Lifshitz Z."/>
            <person name="Cohen O."/>
            <person name="Gilbert J.A."/>
            <person name="Pupko T."/>
            <person name="Shuman H.A."/>
            <person name="Segal G."/>
        </authorList>
    </citation>
    <scope>NUCLEOTIDE SEQUENCE [LARGE SCALE GENOMIC DNA]</scope>
    <source>
        <strain evidence="2 3">ATCC 49506</strain>
    </source>
</reference>
<dbReference type="PATRIC" id="fig|45070.6.peg.641"/>
<dbReference type="InterPro" id="IPR008136">
    <property type="entry name" value="CinA_C"/>
</dbReference>
<feature type="domain" description="CinA C-terminal" evidence="1">
    <location>
        <begin position="6"/>
        <end position="158"/>
    </location>
</feature>
<dbReference type="InterPro" id="IPR036653">
    <property type="entry name" value="CinA-like_C"/>
</dbReference>
<accession>A0A0W0WZF7</accession>
<keyword evidence="3" id="KW-1185">Reference proteome</keyword>
<dbReference type="Proteomes" id="UP000054725">
    <property type="component" value="Unassembled WGS sequence"/>
</dbReference>
<dbReference type="Pfam" id="PF02464">
    <property type="entry name" value="CinA"/>
    <property type="match status" value="1"/>
</dbReference>
<evidence type="ECO:0000259" key="1">
    <source>
        <dbReference type="Pfam" id="PF02464"/>
    </source>
</evidence>
<evidence type="ECO:0000313" key="2">
    <source>
        <dbReference type="EMBL" id="KTD37672.1"/>
    </source>
</evidence>
<dbReference type="Gene3D" id="3.90.950.20">
    <property type="entry name" value="CinA-like"/>
    <property type="match status" value="1"/>
</dbReference>
<organism evidence="2 3">
    <name type="scientific">Legionella nautarum</name>
    <dbReference type="NCBI Taxonomy" id="45070"/>
    <lineage>
        <taxon>Bacteria</taxon>
        <taxon>Pseudomonadati</taxon>
        <taxon>Pseudomonadota</taxon>
        <taxon>Gammaproteobacteria</taxon>
        <taxon>Legionellales</taxon>
        <taxon>Legionellaceae</taxon>
        <taxon>Legionella</taxon>
    </lineage>
</organism>
<proteinExistence type="predicted"/>
<dbReference type="OrthoDB" id="9801454at2"/>
<dbReference type="STRING" id="45070.Lnau_0603"/>
<protein>
    <submittedName>
        <fullName evidence="2">Competence-damage inducible protein CinA</fullName>
    </submittedName>
</protein>
<dbReference type="AlphaFoldDB" id="A0A0W0WZF7"/>
<comment type="caution">
    <text evidence="2">The sequence shown here is derived from an EMBL/GenBank/DDBJ whole genome shotgun (WGS) entry which is preliminary data.</text>
</comment>
<sequence length="162" mass="17420">MDDLVKLVQKLADQLRTHHLKIATAESCTGGLIAGLLTELPGSSLWFERGFVTYSNEAKQDMLGVKSELIQTHGAVSQLVAEAMALGALNHSPAHFSLAVTGIAGPDGGSLEKPVGTVWFAWARLNLPVQSLHCHFQNASRQEVRRLACKQALKGALSYLSC</sequence>
<dbReference type="EMBL" id="LNYO01000010">
    <property type="protein sequence ID" value="KTD37672.1"/>
    <property type="molecule type" value="Genomic_DNA"/>
</dbReference>
<dbReference type="NCBIfam" id="TIGR00199">
    <property type="entry name" value="PncC_domain"/>
    <property type="match status" value="1"/>
</dbReference>
<gene>
    <name evidence="2" type="primary">cinA_2</name>
    <name evidence="2" type="ORF">Lnau_0603</name>
</gene>
<dbReference type="SUPFAM" id="SSF142433">
    <property type="entry name" value="CinA-like"/>
    <property type="match status" value="1"/>
</dbReference>
<name>A0A0W0WZF7_9GAMM</name>
<evidence type="ECO:0000313" key="3">
    <source>
        <dbReference type="Proteomes" id="UP000054725"/>
    </source>
</evidence>